<dbReference type="PATRIC" id="fig|1315283.4.peg.2520"/>
<evidence type="ECO:0000313" key="2">
    <source>
        <dbReference type="Proteomes" id="UP000065261"/>
    </source>
</evidence>
<sequence>MCSSMKRSREVKKLQLNFENDLSNEQRLRFAAKANIAQARRDALNKNSAGKHVAKSRFFNLFSWFKHYLSKFRGTK</sequence>
<evidence type="ECO:0008006" key="3">
    <source>
        <dbReference type="Google" id="ProtNLM"/>
    </source>
</evidence>
<proteinExistence type="predicted"/>
<organism evidence="1">
    <name type="scientific">Pseudoalteromonas translucida KMM 520</name>
    <dbReference type="NCBI Taxonomy" id="1315283"/>
    <lineage>
        <taxon>Bacteria</taxon>
        <taxon>Pseudomonadati</taxon>
        <taxon>Pseudomonadota</taxon>
        <taxon>Gammaproteobacteria</taxon>
        <taxon>Alteromonadales</taxon>
        <taxon>Pseudoalteromonadaceae</taxon>
        <taxon>Pseudoalteromonas</taxon>
    </lineage>
</organism>
<name>A0A0U2V895_9GAMM</name>
<protein>
    <recommendedName>
        <fullName evidence="3">Orphan protein</fullName>
    </recommendedName>
</protein>
<dbReference type="Proteomes" id="UP000065261">
    <property type="component" value="Chromosome I"/>
</dbReference>
<evidence type="ECO:0000313" key="1">
    <source>
        <dbReference type="EMBL" id="ALS33932.1"/>
    </source>
</evidence>
<dbReference type="KEGG" id="ptn:PTRA_a2892"/>
<gene>
    <name evidence="1" type="ORF">PTRA_a2892</name>
</gene>
<reference evidence="1 2" key="1">
    <citation type="submission" date="2015-03" db="EMBL/GenBank/DDBJ databases">
        <authorList>
            <person name="Murphy D."/>
        </authorList>
    </citation>
    <scope>NUCLEOTIDE SEQUENCE [LARGE SCALE GENOMIC DNA]</scope>
    <source>
        <strain evidence="1 2">KMM 520</strain>
    </source>
</reference>
<dbReference type="EMBL" id="CP011034">
    <property type="protein sequence ID" value="ALS33932.1"/>
    <property type="molecule type" value="Genomic_DNA"/>
</dbReference>
<dbReference type="AlphaFoldDB" id="A0A0U2V895"/>
<accession>A0A0U2V895</accession>